<feature type="compositionally biased region" description="Basic and acidic residues" evidence="5">
    <location>
        <begin position="512"/>
        <end position="548"/>
    </location>
</feature>
<evidence type="ECO:0000256" key="4">
    <source>
        <dbReference type="SAM" id="Coils"/>
    </source>
</evidence>
<feature type="coiled-coil region" evidence="4">
    <location>
        <begin position="97"/>
        <end position="141"/>
    </location>
</feature>
<proteinExistence type="predicted"/>
<evidence type="ECO:0000256" key="3">
    <source>
        <dbReference type="ARBA" id="ARBA00023242"/>
    </source>
</evidence>
<keyword evidence="2" id="KW-0227">DNA damage</keyword>
<dbReference type="Pfam" id="PF08573">
    <property type="entry name" value="SAE2"/>
    <property type="match status" value="1"/>
</dbReference>
<evidence type="ECO:0000256" key="5">
    <source>
        <dbReference type="SAM" id="MobiDB-lite"/>
    </source>
</evidence>
<dbReference type="PANTHER" id="PTHR15107:SF0">
    <property type="entry name" value="DNA ENDONUCLEASE ACTIVATOR CTP1 C-TERMINAL DOMAIN-CONTAINING PROTEIN"/>
    <property type="match status" value="1"/>
</dbReference>
<dbReference type="InterPro" id="IPR013882">
    <property type="entry name" value="Ctp1_C"/>
</dbReference>
<dbReference type="PANTHER" id="PTHR15107">
    <property type="entry name" value="RETINOBLASTOMA BINDING PROTEIN 8"/>
    <property type="match status" value="1"/>
</dbReference>
<feature type="coiled-coil region" evidence="4">
    <location>
        <begin position="277"/>
        <end position="304"/>
    </location>
</feature>
<accession>A0A2Z7AC37</accession>
<comment type="subcellular location">
    <subcellularLocation>
        <location evidence="1">Nucleus</location>
    </subcellularLocation>
</comment>
<feature type="region of interest" description="Disordered" evidence="5">
    <location>
        <begin position="465"/>
        <end position="585"/>
    </location>
</feature>
<feature type="compositionally biased region" description="Low complexity" evidence="5">
    <location>
        <begin position="572"/>
        <end position="583"/>
    </location>
</feature>
<reference evidence="7 8" key="1">
    <citation type="journal article" date="2015" name="Proc. Natl. Acad. Sci. U.S.A.">
        <title>The resurrection genome of Boea hygrometrica: A blueprint for survival of dehydration.</title>
        <authorList>
            <person name="Xiao L."/>
            <person name="Yang G."/>
            <person name="Zhang L."/>
            <person name="Yang X."/>
            <person name="Zhao S."/>
            <person name="Ji Z."/>
            <person name="Zhou Q."/>
            <person name="Hu M."/>
            <person name="Wang Y."/>
            <person name="Chen M."/>
            <person name="Xu Y."/>
            <person name="Jin H."/>
            <person name="Xiao X."/>
            <person name="Hu G."/>
            <person name="Bao F."/>
            <person name="Hu Y."/>
            <person name="Wan P."/>
            <person name="Li L."/>
            <person name="Deng X."/>
            <person name="Kuang T."/>
            <person name="Xiang C."/>
            <person name="Zhu J.K."/>
            <person name="Oliver M.J."/>
            <person name="He Y."/>
        </authorList>
    </citation>
    <scope>NUCLEOTIDE SEQUENCE [LARGE SCALE GENOMIC DNA]</scope>
    <source>
        <strain evidence="8">cv. XS01</strain>
    </source>
</reference>
<evidence type="ECO:0000256" key="2">
    <source>
        <dbReference type="ARBA" id="ARBA00022763"/>
    </source>
</evidence>
<keyword evidence="4" id="KW-0175">Coiled coil</keyword>
<evidence type="ECO:0000313" key="8">
    <source>
        <dbReference type="Proteomes" id="UP000250235"/>
    </source>
</evidence>
<evidence type="ECO:0000313" key="7">
    <source>
        <dbReference type="EMBL" id="KZV18925.1"/>
    </source>
</evidence>
<dbReference type="AlphaFoldDB" id="A0A2Z7AC37"/>
<protein>
    <submittedName>
        <fullName evidence="7">Protein gamma response 1</fullName>
    </submittedName>
</protein>
<name>A0A2Z7AC37_9LAMI</name>
<organism evidence="7 8">
    <name type="scientific">Dorcoceras hygrometricum</name>
    <dbReference type="NCBI Taxonomy" id="472368"/>
    <lineage>
        <taxon>Eukaryota</taxon>
        <taxon>Viridiplantae</taxon>
        <taxon>Streptophyta</taxon>
        <taxon>Embryophyta</taxon>
        <taxon>Tracheophyta</taxon>
        <taxon>Spermatophyta</taxon>
        <taxon>Magnoliopsida</taxon>
        <taxon>eudicotyledons</taxon>
        <taxon>Gunneridae</taxon>
        <taxon>Pentapetalae</taxon>
        <taxon>asterids</taxon>
        <taxon>lamiids</taxon>
        <taxon>Lamiales</taxon>
        <taxon>Gesneriaceae</taxon>
        <taxon>Didymocarpoideae</taxon>
        <taxon>Trichosporeae</taxon>
        <taxon>Loxocarpinae</taxon>
        <taxon>Dorcoceras</taxon>
    </lineage>
</organism>
<evidence type="ECO:0000259" key="6">
    <source>
        <dbReference type="Pfam" id="PF08573"/>
    </source>
</evidence>
<dbReference type="GO" id="GO:0003684">
    <property type="term" value="F:damaged DNA binding"/>
    <property type="evidence" value="ECO:0007669"/>
    <property type="project" value="TreeGrafter"/>
</dbReference>
<keyword evidence="3" id="KW-0539">Nucleus</keyword>
<dbReference type="InterPro" id="IPR033316">
    <property type="entry name" value="RBBP8-like"/>
</dbReference>
<dbReference type="OrthoDB" id="5801062at2759"/>
<dbReference type="Proteomes" id="UP000250235">
    <property type="component" value="Unassembled WGS sequence"/>
</dbReference>
<dbReference type="EMBL" id="KV017181">
    <property type="protein sequence ID" value="KZV18925.1"/>
    <property type="molecule type" value="Genomic_DNA"/>
</dbReference>
<feature type="domain" description="DNA endonuclease activator Ctp1 C-terminal" evidence="6">
    <location>
        <begin position="622"/>
        <end position="658"/>
    </location>
</feature>
<feature type="coiled-coil region" evidence="4">
    <location>
        <begin position="217"/>
        <end position="244"/>
    </location>
</feature>
<feature type="compositionally biased region" description="Polar residues" evidence="5">
    <location>
        <begin position="467"/>
        <end position="476"/>
    </location>
</feature>
<sequence>MEDELQRSPRPGYPADSPDVKYLSGLSTMLVATIQDVKDRISQIEYIFCSQLFPNFHLKTQSLQKIYFDAREAAEDAYKEKEKDFLHQIKMLQCEKLQFMEEKAVELNELKQEHENLLKVLDSKESLILRHENTIKEVEHKNFVILKKQSFLEAETEKLQLELLKKSEEVNEVMKVLNTLLKINQSSASARTGSHLKEYEEKANKFISELEIKRWKFDELQSGLREKNQEVENVKKLQENFLQKIEHQASEIKRNEQLVNKYVKENSLLTSKILSLVNCVDELKKELLKKNNDLEEEKKVHKQLLLQIDSFSFESAKRGTELEGFENQRRLLVDKQKVSEETIGYLQQIIPEKSKEPSVEMELHGKLLQKFEAKDSELLSEKRKYQELTARYKKLKSQYNYVCKKFDLTPETMLSHKKIEDDSDTTSRDIQNKASKAVDAAIEETRPQEEQELLPDNGTLLIEKANPASSSTTRASVSPERPSGIKSYLPGGGKRPISYWRDTRSHQSRLGPDPHDDFLDTPLEKVKENRGNLTTEETRKCPKQDINDTKFSNSDNDDETQDMLVDPEPQRRPTSSSTRGTSGFKYVEPVRKKSDRESLKGVECKQCKKFYDAVLPCGEENADGNRKNIRCEHHNEVSRHRYRFAPPLTPEGFWNIGFDSEM</sequence>
<dbReference type="GO" id="GO:0010792">
    <property type="term" value="P:DNA double-strand break processing involved in repair via single-strand annealing"/>
    <property type="evidence" value="ECO:0007669"/>
    <property type="project" value="TreeGrafter"/>
</dbReference>
<keyword evidence="8" id="KW-1185">Reference proteome</keyword>
<evidence type="ECO:0000256" key="1">
    <source>
        <dbReference type="ARBA" id="ARBA00004123"/>
    </source>
</evidence>
<gene>
    <name evidence="7" type="ORF">F511_17831</name>
</gene>
<dbReference type="GO" id="GO:0005634">
    <property type="term" value="C:nucleus"/>
    <property type="evidence" value="ECO:0007669"/>
    <property type="project" value="UniProtKB-SubCell"/>
</dbReference>